<protein>
    <submittedName>
        <fullName evidence="1">Uncharacterized protein</fullName>
    </submittedName>
</protein>
<evidence type="ECO:0000313" key="2">
    <source>
        <dbReference type="Proteomes" id="UP000018888"/>
    </source>
</evidence>
<dbReference type="SUPFAM" id="SSF47095">
    <property type="entry name" value="HMG-box"/>
    <property type="match status" value="1"/>
</dbReference>
<reference evidence="1 2" key="2">
    <citation type="journal article" date="2018" name="New Phytol.">
        <title>High intraspecific genome diversity in the model arbuscular mycorrhizal symbiont Rhizophagus irregularis.</title>
        <authorList>
            <person name="Chen E.C.H."/>
            <person name="Morin E."/>
            <person name="Beaudet D."/>
            <person name="Noel J."/>
            <person name="Yildirir G."/>
            <person name="Ndikumana S."/>
            <person name="Charron P."/>
            <person name="St-Onge C."/>
            <person name="Giorgi J."/>
            <person name="Kruger M."/>
            <person name="Marton T."/>
            <person name="Ropars J."/>
            <person name="Grigoriev I.V."/>
            <person name="Hainaut M."/>
            <person name="Henrissat B."/>
            <person name="Roux C."/>
            <person name="Martin F."/>
            <person name="Corradi N."/>
        </authorList>
    </citation>
    <scope>NUCLEOTIDE SEQUENCE [LARGE SCALE GENOMIC DNA]</scope>
    <source>
        <strain evidence="1 2">DAOM 197198</strain>
    </source>
</reference>
<dbReference type="Proteomes" id="UP000018888">
    <property type="component" value="Unassembled WGS sequence"/>
</dbReference>
<proteinExistence type="predicted"/>
<comment type="caution">
    <text evidence="1">The sequence shown here is derived from an EMBL/GenBank/DDBJ whole genome shotgun (WGS) entry which is preliminary data.</text>
</comment>
<dbReference type="InterPro" id="IPR036910">
    <property type="entry name" value="HMG_box_dom_sf"/>
</dbReference>
<keyword evidence="2" id="KW-1185">Reference proteome</keyword>
<reference evidence="1 2" key="1">
    <citation type="journal article" date="2013" name="Proc. Natl. Acad. Sci. U.S.A.">
        <title>Genome of an arbuscular mycorrhizal fungus provides insight into the oldest plant symbiosis.</title>
        <authorList>
            <person name="Tisserant E."/>
            <person name="Malbreil M."/>
            <person name="Kuo A."/>
            <person name="Kohler A."/>
            <person name="Symeonidi A."/>
            <person name="Balestrini R."/>
            <person name="Charron P."/>
            <person name="Duensing N."/>
            <person name="Frei Dit Frey N."/>
            <person name="Gianinazzi-Pearson V."/>
            <person name="Gilbert L.B."/>
            <person name="Handa Y."/>
            <person name="Herr J.R."/>
            <person name="Hijri M."/>
            <person name="Koul R."/>
            <person name="Kawaguchi M."/>
            <person name="Krajinski F."/>
            <person name="Lammers P.J."/>
            <person name="Masclaux F.G."/>
            <person name="Murat C."/>
            <person name="Morin E."/>
            <person name="Ndikumana S."/>
            <person name="Pagni M."/>
            <person name="Petitpierre D."/>
            <person name="Requena N."/>
            <person name="Rosikiewicz P."/>
            <person name="Riley R."/>
            <person name="Saito K."/>
            <person name="San Clemente H."/>
            <person name="Shapiro H."/>
            <person name="van Tuinen D."/>
            <person name="Becard G."/>
            <person name="Bonfante P."/>
            <person name="Paszkowski U."/>
            <person name="Shachar-Hill Y.Y."/>
            <person name="Tuskan G.A."/>
            <person name="Young P.W."/>
            <person name="Sanders I.R."/>
            <person name="Henrissat B."/>
            <person name="Rensing S.A."/>
            <person name="Grigoriev I.V."/>
            <person name="Corradi N."/>
            <person name="Roux C."/>
            <person name="Martin F."/>
        </authorList>
    </citation>
    <scope>NUCLEOTIDE SEQUENCE [LARGE SCALE GENOMIC DNA]</scope>
    <source>
        <strain evidence="1 2">DAOM 197198</strain>
    </source>
</reference>
<gene>
    <name evidence="1" type="ORF">GLOIN_2v1485160</name>
</gene>
<dbReference type="EMBL" id="AUPC02000288">
    <property type="protein sequence ID" value="POG62796.1"/>
    <property type="molecule type" value="Genomic_DNA"/>
</dbReference>
<organism evidence="1 2">
    <name type="scientific">Rhizophagus irregularis (strain DAOM 181602 / DAOM 197198 / MUCL 43194)</name>
    <name type="common">Arbuscular mycorrhizal fungus</name>
    <name type="synonym">Glomus intraradices</name>
    <dbReference type="NCBI Taxonomy" id="747089"/>
    <lineage>
        <taxon>Eukaryota</taxon>
        <taxon>Fungi</taxon>
        <taxon>Fungi incertae sedis</taxon>
        <taxon>Mucoromycota</taxon>
        <taxon>Glomeromycotina</taxon>
        <taxon>Glomeromycetes</taxon>
        <taxon>Glomerales</taxon>
        <taxon>Glomeraceae</taxon>
        <taxon>Rhizophagus</taxon>
    </lineage>
</organism>
<name>A0A2P4PBM5_RHIID</name>
<sequence length="110" mass="13151">MKKKRIKIVKFDPYKHRKQPNCFILFRRDLAEHFHINAKAASRIWRLLSEEEQEQYKCSYGRNTDGQKPGQSVFFFEENDWLNKPLRGLFSANHLPSISKNNVIHSFSIR</sequence>
<evidence type="ECO:0000313" key="1">
    <source>
        <dbReference type="EMBL" id="POG62796.1"/>
    </source>
</evidence>
<accession>A0A2P4PBM5</accession>
<dbReference type="AlphaFoldDB" id="A0A2P4PBM5"/>